<reference evidence="11" key="1">
    <citation type="submission" date="2025-08" db="UniProtKB">
        <authorList>
            <consortium name="Ensembl"/>
        </authorList>
    </citation>
    <scope>IDENTIFICATION</scope>
</reference>
<proteinExistence type="predicted"/>
<evidence type="ECO:0000256" key="4">
    <source>
        <dbReference type="ARBA" id="ARBA00022989"/>
    </source>
</evidence>
<keyword evidence="5" id="KW-0297">G-protein coupled receptor</keyword>
<feature type="transmembrane region" description="Helical" evidence="9">
    <location>
        <begin position="276"/>
        <end position="296"/>
    </location>
</feature>
<evidence type="ECO:0000256" key="5">
    <source>
        <dbReference type="ARBA" id="ARBA00023040"/>
    </source>
</evidence>
<dbReference type="PRINTS" id="PR00237">
    <property type="entry name" value="GPCRRHODOPSN"/>
</dbReference>
<feature type="transmembrane region" description="Helical" evidence="9">
    <location>
        <begin position="230"/>
        <end position="247"/>
    </location>
</feature>
<evidence type="ECO:0000256" key="1">
    <source>
        <dbReference type="ARBA" id="ARBA00004651"/>
    </source>
</evidence>
<evidence type="ECO:0000256" key="9">
    <source>
        <dbReference type="SAM" id="Phobius"/>
    </source>
</evidence>
<keyword evidence="2" id="KW-1003">Cell membrane</keyword>
<feature type="domain" description="G-protein coupled receptors family 1 profile" evidence="10">
    <location>
        <begin position="38"/>
        <end position="292"/>
    </location>
</feature>
<feature type="transmembrane region" description="Helical" evidence="9">
    <location>
        <begin position="22"/>
        <end position="47"/>
    </location>
</feature>
<dbReference type="AlphaFoldDB" id="A0A671RN88"/>
<sequence>MDQNATNSTEGPCGLSEMPARPFFLCLYTVIFLASLVLNSITVYVYFCKATNQSSITIYLKNLAIADLFVCLCLILRIAKYARTSIEIQRIYCNFGAPASYLNMYSSILFMGYIAANRYGCSSFSVRSTRYICIVTWVVLLCSNCAYIAAFVSANKQTSAHSGFDCDSFHNSLLKQIYLALQIICFPLFLCVLVSLILFYRLNVQKLRQAQRTMPDQPGNAKLSKSKRNIIFSLLAVFVFCFVPYHVCRVPYTLSQSHKDDFSPYNRFILFQIKEATLFLSALNVCLDPVIYFFMCRTFRESLLQKMSSVNRENRRLCNKVKRALPICKMEKIFRVETTYIAVVFLHAETQHKEMERKKVTTKWCFPKKP</sequence>
<evidence type="ECO:0000256" key="2">
    <source>
        <dbReference type="ARBA" id="ARBA00022475"/>
    </source>
</evidence>
<keyword evidence="6 9" id="KW-0472">Membrane</keyword>
<evidence type="ECO:0000256" key="7">
    <source>
        <dbReference type="ARBA" id="ARBA00023170"/>
    </source>
</evidence>
<dbReference type="GO" id="GO:0005886">
    <property type="term" value="C:plasma membrane"/>
    <property type="evidence" value="ECO:0007669"/>
    <property type="project" value="UniProtKB-SubCell"/>
</dbReference>
<dbReference type="Pfam" id="PF00001">
    <property type="entry name" value="7tm_1"/>
    <property type="match status" value="1"/>
</dbReference>
<evidence type="ECO:0000256" key="6">
    <source>
        <dbReference type="ARBA" id="ARBA00023136"/>
    </source>
</evidence>
<dbReference type="Gene3D" id="1.20.1070.10">
    <property type="entry name" value="Rhodopsin 7-helix transmembrane proteins"/>
    <property type="match status" value="1"/>
</dbReference>
<dbReference type="InterPro" id="IPR017452">
    <property type="entry name" value="GPCR_Rhodpsn_7TM"/>
</dbReference>
<evidence type="ECO:0000256" key="8">
    <source>
        <dbReference type="ARBA" id="ARBA00023224"/>
    </source>
</evidence>
<evidence type="ECO:0000313" key="12">
    <source>
        <dbReference type="Proteomes" id="UP000472260"/>
    </source>
</evidence>
<evidence type="ECO:0000313" key="11">
    <source>
        <dbReference type="Ensembl" id="ENSSANP00000085117.1"/>
    </source>
</evidence>
<dbReference type="Proteomes" id="UP000472260">
    <property type="component" value="Unassembled WGS sequence"/>
</dbReference>
<protein>
    <recommendedName>
        <fullName evidence="10">G-protein coupled receptors family 1 profile domain-containing protein</fullName>
    </recommendedName>
</protein>
<dbReference type="PROSITE" id="PS50262">
    <property type="entry name" value="G_PROTEIN_RECEP_F1_2"/>
    <property type="match status" value="1"/>
</dbReference>
<dbReference type="Ensembl" id="ENSSANT00000090471.1">
    <property type="protein sequence ID" value="ENSSANP00000085117.1"/>
    <property type="gene ID" value="ENSSANG00000042253.1"/>
</dbReference>
<dbReference type="GO" id="GO:0045028">
    <property type="term" value="F:G protein-coupled purinergic nucleotide receptor activity"/>
    <property type="evidence" value="ECO:0007669"/>
    <property type="project" value="TreeGrafter"/>
</dbReference>
<reference evidence="11" key="2">
    <citation type="submission" date="2025-09" db="UniProtKB">
        <authorList>
            <consortium name="Ensembl"/>
        </authorList>
    </citation>
    <scope>IDENTIFICATION</scope>
</reference>
<dbReference type="SUPFAM" id="SSF81321">
    <property type="entry name" value="Family A G protein-coupled receptor-like"/>
    <property type="match status" value="1"/>
</dbReference>
<accession>A0A671RN88</accession>
<name>A0A671RN88_9TELE</name>
<evidence type="ECO:0000256" key="3">
    <source>
        <dbReference type="ARBA" id="ARBA00022692"/>
    </source>
</evidence>
<evidence type="ECO:0000259" key="10">
    <source>
        <dbReference type="PROSITE" id="PS50262"/>
    </source>
</evidence>
<feature type="transmembrane region" description="Helical" evidence="9">
    <location>
        <begin position="59"/>
        <end position="79"/>
    </location>
</feature>
<dbReference type="PANTHER" id="PTHR24233">
    <property type="entry name" value="P2Y PURINOCEPTOR-RELATED G-PROTEIN COUPLED RECEPTOR"/>
    <property type="match status" value="1"/>
</dbReference>
<dbReference type="InterPro" id="IPR000276">
    <property type="entry name" value="GPCR_Rhodpsn"/>
</dbReference>
<keyword evidence="4 9" id="KW-1133">Transmembrane helix</keyword>
<dbReference type="PANTHER" id="PTHR24233:SF11">
    <property type="entry name" value="P2Y PURINOCEPTOR 14-LIKE"/>
    <property type="match status" value="1"/>
</dbReference>
<feature type="transmembrane region" description="Helical" evidence="9">
    <location>
        <begin position="177"/>
        <end position="202"/>
    </location>
</feature>
<keyword evidence="3 9" id="KW-0812">Transmembrane</keyword>
<organism evidence="11 12">
    <name type="scientific">Sinocyclocheilus anshuiensis</name>
    <dbReference type="NCBI Taxonomy" id="1608454"/>
    <lineage>
        <taxon>Eukaryota</taxon>
        <taxon>Metazoa</taxon>
        <taxon>Chordata</taxon>
        <taxon>Craniata</taxon>
        <taxon>Vertebrata</taxon>
        <taxon>Euteleostomi</taxon>
        <taxon>Actinopterygii</taxon>
        <taxon>Neopterygii</taxon>
        <taxon>Teleostei</taxon>
        <taxon>Ostariophysi</taxon>
        <taxon>Cypriniformes</taxon>
        <taxon>Cyprinidae</taxon>
        <taxon>Cyprininae</taxon>
        <taxon>Sinocyclocheilus</taxon>
    </lineage>
</organism>
<comment type="subcellular location">
    <subcellularLocation>
        <location evidence="1">Cell membrane</location>
        <topology evidence="1">Multi-pass membrane protein</topology>
    </subcellularLocation>
</comment>
<feature type="transmembrane region" description="Helical" evidence="9">
    <location>
        <begin position="131"/>
        <end position="152"/>
    </location>
</feature>
<keyword evidence="7" id="KW-0675">Receptor</keyword>
<keyword evidence="12" id="KW-1185">Reference proteome</keyword>
<feature type="transmembrane region" description="Helical" evidence="9">
    <location>
        <begin position="99"/>
        <end position="119"/>
    </location>
</feature>
<keyword evidence="8" id="KW-0807">Transducer</keyword>